<accession>A0ABC8W7M5</accession>
<organism evidence="1 2">
    <name type="scientific">Urochloa decumbens</name>
    <dbReference type="NCBI Taxonomy" id="240449"/>
    <lineage>
        <taxon>Eukaryota</taxon>
        <taxon>Viridiplantae</taxon>
        <taxon>Streptophyta</taxon>
        <taxon>Embryophyta</taxon>
        <taxon>Tracheophyta</taxon>
        <taxon>Spermatophyta</taxon>
        <taxon>Magnoliopsida</taxon>
        <taxon>Liliopsida</taxon>
        <taxon>Poales</taxon>
        <taxon>Poaceae</taxon>
        <taxon>PACMAD clade</taxon>
        <taxon>Panicoideae</taxon>
        <taxon>Panicodae</taxon>
        <taxon>Paniceae</taxon>
        <taxon>Melinidinae</taxon>
        <taxon>Urochloa</taxon>
    </lineage>
</organism>
<keyword evidence="2" id="KW-1185">Reference proteome</keyword>
<name>A0ABC8W7M5_9POAL</name>
<dbReference type="Gene3D" id="2.40.10.120">
    <property type="match status" value="1"/>
</dbReference>
<evidence type="ECO:0000313" key="1">
    <source>
        <dbReference type="EMBL" id="CAL4904142.1"/>
    </source>
</evidence>
<reference evidence="1" key="1">
    <citation type="submission" date="2024-10" db="EMBL/GenBank/DDBJ databases">
        <authorList>
            <person name="Ryan C."/>
        </authorList>
    </citation>
    <scope>NUCLEOTIDE SEQUENCE [LARGE SCALE GENOMIC DNA]</scope>
</reference>
<sequence length="170" mass="18777">MAPILSLPEESLDRIRADVSPSVVSIWAIDKSTGSKKQKRREKSSVVSDYEFEETVQCFRSGFVFDYELGICIILTLSKGLDTSKRIFVQFECGACFEAVTTLEDKKSKLAAIVVTVTGLEGFVPKKVTLSEQNAEQCEEVIHMGNFDKTSPKLHFSSGSIGLVGHNYSL</sequence>
<protein>
    <submittedName>
        <fullName evidence="1">Uncharacterized protein</fullName>
    </submittedName>
</protein>
<dbReference type="Proteomes" id="UP001497457">
    <property type="component" value="Chromosome 11b"/>
</dbReference>
<dbReference type="EMBL" id="OZ075121">
    <property type="protein sequence ID" value="CAL4904142.1"/>
    <property type="molecule type" value="Genomic_DNA"/>
</dbReference>
<proteinExistence type="predicted"/>
<gene>
    <name evidence="1" type="ORF">URODEC1_LOCUS10959</name>
</gene>
<evidence type="ECO:0000313" key="2">
    <source>
        <dbReference type="Proteomes" id="UP001497457"/>
    </source>
</evidence>
<dbReference type="AlphaFoldDB" id="A0ABC8W7M5"/>